<proteinExistence type="predicted"/>
<reference evidence="1" key="1">
    <citation type="submission" date="2023-03" db="EMBL/GenBank/DDBJ databases">
        <title>Massive genome expansion in bonnet fungi (Mycena s.s.) driven by repeated elements and novel gene families across ecological guilds.</title>
        <authorList>
            <consortium name="Lawrence Berkeley National Laboratory"/>
            <person name="Harder C.B."/>
            <person name="Miyauchi S."/>
            <person name="Viragh M."/>
            <person name="Kuo A."/>
            <person name="Thoen E."/>
            <person name="Andreopoulos B."/>
            <person name="Lu D."/>
            <person name="Skrede I."/>
            <person name="Drula E."/>
            <person name="Henrissat B."/>
            <person name="Morin E."/>
            <person name="Kohler A."/>
            <person name="Barry K."/>
            <person name="LaButti K."/>
            <person name="Morin E."/>
            <person name="Salamov A."/>
            <person name="Lipzen A."/>
            <person name="Mereny Z."/>
            <person name="Hegedus B."/>
            <person name="Baldrian P."/>
            <person name="Stursova M."/>
            <person name="Weitz H."/>
            <person name="Taylor A."/>
            <person name="Grigoriev I.V."/>
            <person name="Nagy L.G."/>
            <person name="Martin F."/>
            <person name="Kauserud H."/>
        </authorList>
    </citation>
    <scope>NUCLEOTIDE SEQUENCE</scope>
    <source>
        <strain evidence="1">CBHHK067</strain>
    </source>
</reference>
<protein>
    <submittedName>
        <fullName evidence="1">Uncharacterized protein</fullName>
    </submittedName>
</protein>
<dbReference type="AlphaFoldDB" id="A0AAD7CQX4"/>
<evidence type="ECO:0000313" key="1">
    <source>
        <dbReference type="EMBL" id="KAJ7659418.1"/>
    </source>
</evidence>
<gene>
    <name evidence="1" type="ORF">B0H17DRAFT_1185531</name>
</gene>
<dbReference type="Proteomes" id="UP001221757">
    <property type="component" value="Unassembled WGS sequence"/>
</dbReference>
<accession>A0AAD7CQX4</accession>
<name>A0AAD7CQX4_MYCRO</name>
<sequence length="235" mass="25825">MTLLNVCNTWKDIALSIPALSASIHVVPPLNDFDKLMRGANARAITNYLSPSTKSPMPVLALSWGNASRSSKAWNYTMAFTQASSFLASLRHLMFGQYEEPQDFRSGDGILGNLTLPCLNTLRLVLSDIGPSDMRLFWSDLHRRSKSSSSPAIPAVQTLLAALKDTQGNFLPLLQNLTILKCPKLPASSYLSLSRVRRGHIACVWPPAMTRDFDGIAVHAQFRHSAKMQGLDGQT</sequence>
<keyword evidence="2" id="KW-1185">Reference proteome</keyword>
<comment type="caution">
    <text evidence="1">The sequence shown here is derived from an EMBL/GenBank/DDBJ whole genome shotgun (WGS) entry which is preliminary data.</text>
</comment>
<organism evidence="1 2">
    <name type="scientific">Mycena rosella</name>
    <name type="common">Pink bonnet</name>
    <name type="synonym">Agaricus rosellus</name>
    <dbReference type="NCBI Taxonomy" id="1033263"/>
    <lineage>
        <taxon>Eukaryota</taxon>
        <taxon>Fungi</taxon>
        <taxon>Dikarya</taxon>
        <taxon>Basidiomycota</taxon>
        <taxon>Agaricomycotina</taxon>
        <taxon>Agaricomycetes</taxon>
        <taxon>Agaricomycetidae</taxon>
        <taxon>Agaricales</taxon>
        <taxon>Marasmiineae</taxon>
        <taxon>Mycenaceae</taxon>
        <taxon>Mycena</taxon>
    </lineage>
</organism>
<dbReference type="EMBL" id="JARKIE010000271">
    <property type="protein sequence ID" value="KAJ7659418.1"/>
    <property type="molecule type" value="Genomic_DNA"/>
</dbReference>
<evidence type="ECO:0000313" key="2">
    <source>
        <dbReference type="Proteomes" id="UP001221757"/>
    </source>
</evidence>